<feature type="region of interest" description="Disordered" evidence="1">
    <location>
        <begin position="158"/>
        <end position="194"/>
    </location>
</feature>
<feature type="compositionally biased region" description="Basic and acidic residues" evidence="1">
    <location>
        <begin position="208"/>
        <end position="219"/>
    </location>
</feature>
<reference evidence="2" key="1">
    <citation type="submission" date="2020-02" db="EMBL/GenBank/DDBJ databases">
        <authorList>
            <person name="Scholz U."/>
            <person name="Mascher M."/>
            <person name="Fiebig A."/>
        </authorList>
    </citation>
    <scope>NUCLEOTIDE SEQUENCE</scope>
</reference>
<gene>
    <name evidence="2" type="ORF">SI8410_11015753</name>
</gene>
<evidence type="ECO:0000313" key="2">
    <source>
        <dbReference type="EMBL" id="CAA7405075.1"/>
    </source>
</evidence>
<accession>A0A7I8L740</accession>
<dbReference type="AlphaFoldDB" id="A0A7I8L740"/>
<organism evidence="2 3">
    <name type="scientific">Spirodela intermedia</name>
    <name type="common">Intermediate duckweed</name>
    <dbReference type="NCBI Taxonomy" id="51605"/>
    <lineage>
        <taxon>Eukaryota</taxon>
        <taxon>Viridiplantae</taxon>
        <taxon>Streptophyta</taxon>
        <taxon>Embryophyta</taxon>
        <taxon>Tracheophyta</taxon>
        <taxon>Spermatophyta</taxon>
        <taxon>Magnoliopsida</taxon>
        <taxon>Liliopsida</taxon>
        <taxon>Araceae</taxon>
        <taxon>Lemnoideae</taxon>
        <taxon>Spirodela</taxon>
    </lineage>
</organism>
<keyword evidence="3" id="KW-1185">Reference proteome</keyword>
<proteinExistence type="predicted"/>
<evidence type="ECO:0000256" key="1">
    <source>
        <dbReference type="SAM" id="MobiDB-lite"/>
    </source>
</evidence>
<feature type="region of interest" description="Disordered" evidence="1">
    <location>
        <begin position="206"/>
        <end position="253"/>
    </location>
</feature>
<feature type="compositionally biased region" description="Polar residues" evidence="1">
    <location>
        <begin position="225"/>
        <end position="246"/>
    </location>
</feature>
<dbReference type="EMBL" id="LR746274">
    <property type="protein sequence ID" value="CAA7405075.1"/>
    <property type="molecule type" value="Genomic_DNA"/>
</dbReference>
<dbReference type="OrthoDB" id="1093005at2759"/>
<evidence type="ECO:0000313" key="3">
    <source>
        <dbReference type="Proteomes" id="UP000663760"/>
    </source>
</evidence>
<name>A0A7I8L740_SPIIN</name>
<feature type="region of interest" description="Disordered" evidence="1">
    <location>
        <begin position="296"/>
        <end position="333"/>
    </location>
</feature>
<feature type="compositionally biased region" description="Basic and acidic residues" evidence="1">
    <location>
        <begin position="305"/>
        <end position="315"/>
    </location>
</feature>
<protein>
    <submittedName>
        <fullName evidence="2">Uncharacterized protein</fullName>
    </submittedName>
</protein>
<dbReference type="Proteomes" id="UP000663760">
    <property type="component" value="Chromosome 11"/>
</dbReference>
<sequence length="420" mass="45141">MARGSSSAAAIGVPFPPAAPPVFVDTSLGTHVALVVSSDETVAEFKRKVCIEHAACFPSIGDVTVVSIKVRRRATYYHLSDSMLVRTAFSGIKGTWFIQMDVVPTSGHGNGPSSVDELVRDDSNLELNAHIPAPPSVSDAPLVPCTAVDSFNEKVSKGLTNDSHMDLDSEVVPAPSKGSKRSTDKAKKIKTKVQLSSSNLKKQVLSAKLEKSAEHREASDDIGQMQASGNVVNSGKEITTYPAESSDTTEEDSAYDKKLYRIAVRKVRKSRSKKDVKRSDQEEICLNASDDTFGHFTSASSGDEAEPHGQKDVNKKVSSNSAYSYPEEDTNPTLVVRGPKVQKTTGHSGASLSTVHVLRTEEASGDEIDLSQTSNATKKRIALSVLLRGSNSYRKAKRSAPMDSVLESVLKCAVSDEPCR</sequence>